<dbReference type="SMART" id="SM00155">
    <property type="entry name" value="PLDc"/>
    <property type="match status" value="2"/>
</dbReference>
<accession>A0A1M5QEH5</accession>
<dbReference type="PROSITE" id="PS50035">
    <property type="entry name" value="PLD"/>
    <property type="match status" value="2"/>
</dbReference>
<dbReference type="PANTHER" id="PTHR21248:SF22">
    <property type="entry name" value="PHOSPHOLIPASE D"/>
    <property type="match status" value="1"/>
</dbReference>
<gene>
    <name evidence="3" type="ORF">SAMN04488068_2562</name>
</gene>
<dbReference type="CDD" id="cd09159">
    <property type="entry name" value="PLDc_ybhO_like_2"/>
    <property type="match status" value="1"/>
</dbReference>
<dbReference type="PANTHER" id="PTHR21248">
    <property type="entry name" value="CARDIOLIPIN SYNTHASE"/>
    <property type="match status" value="1"/>
</dbReference>
<name>A0A1M5QEH5_9GAMM</name>
<sequence length="441" mass="50076">MLPQRSESDFIEALTALRHRPLIGGNRLTLLRDGPQTHDAQLAAIAAARHHVHLETYLLTDGVVGQRYADALTERARAGVRVRLMLDGIGALGAGDDYRQRLLDAGVRLREFNPVNPLRDPRLWRVTRRTHRKTLIVDGRIAFTGGVNITDAYRSAAGERVGDDDEPGWRDTHLMIEGPAVAEFQRVFLTYWARLGSLRSTRGYYPAPSRPGTSLACAITDQGEGFIDHWVGGAAREVEQSDDDEDSDDDRDADDDGARLPRPRNPLRPKYRIKPRIYHAYRDAISLAQQRVWITQAYFAPNGRFIRALCRAARRGVDVRLILPARTDASLLKYAARQRYARLLRAGVRIHEYQPAVLHAKTAVIDGLWSTVGSANLDYRSFFHNDEANAFVICPRFARQMEAMFEDDLQRCTRIHASAWRRRPWRQRLLEAFAGAIKWLL</sequence>
<dbReference type="AlphaFoldDB" id="A0A1M5QEH5"/>
<dbReference type="GO" id="GO:0030572">
    <property type="term" value="F:phosphatidyltransferase activity"/>
    <property type="evidence" value="ECO:0007669"/>
    <property type="project" value="UniProtKB-ARBA"/>
</dbReference>
<dbReference type="STRING" id="490188.SAMN04488068_2562"/>
<protein>
    <submittedName>
        <fullName evidence="3">Cardiolipin synthase</fullName>
    </submittedName>
</protein>
<dbReference type="Gene3D" id="3.30.870.10">
    <property type="entry name" value="Endonuclease Chain A"/>
    <property type="match status" value="2"/>
</dbReference>
<evidence type="ECO:0000256" key="1">
    <source>
        <dbReference type="SAM" id="MobiDB-lite"/>
    </source>
</evidence>
<feature type="region of interest" description="Disordered" evidence="1">
    <location>
        <begin position="237"/>
        <end position="268"/>
    </location>
</feature>
<feature type="domain" description="PLD phosphodiesterase" evidence="2">
    <location>
        <begin position="126"/>
        <end position="153"/>
    </location>
</feature>
<evidence type="ECO:0000313" key="3">
    <source>
        <dbReference type="EMBL" id="SHH12452.1"/>
    </source>
</evidence>
<dbReference type="CDD" id="cd09110">
    <property type="entry name" value="PLDc_CLS_1"/>
    <property type="match status" value="1"/>
</dbReference>
<evidence type="ECO:0000259" key="2">
    <source>
        <dbReference type="PROSITE" id="PS50035"/>
    </source>
</evidence>
<dbReference type="GO" id="GO:0032049">
    <property type="term" value="P:cardiolipin biosynthetic process"/>
    <property type="evidence" value="ECO:0007669"/>
    <property type="project" value="UniProtKB-ARBA"/>
</dbReference>
<feature type="compositionally biased region" description="Acidic residues" evidence="1">
    <location>
        <begin position="240"/>
        <end position="255"/>
    </location>
</feature>
<dbReference type="EMBL" id="FQWZ01000006">
    <property type="protein sequence ID" value="SHH12452.1"/>
    <property type="molecule type" value="Genomic_DNA"/>
</dbReference>
<dbReference type="OrthoDB" id="9762009at2"/>
<organism evidence="3 4">
    <name type="scientific">Hydrocarboniphaga daqingensis</name>
    <dbReference type="NCBI Taxonomy" id="490188"/>
    <lineage>
        <taxon>Bacteria</taxon>
        <taxon>Pseudomonadati</taxon>
        <taxon>Pseudomonadota</taxon>
        <taxon>Gammaproteobacteria</taxon>
        <taxon>Nevskiales</taxon>
        <taxon>Nevskiaceae</taxon>
        <taxon>Hydrocarboniphaga</taxon>
    </lineage>
</organism>
<dbReference type="Pfam" id="PF13091">
    <property type="entry name" value="PLDc_2"/>
    <property type="match status" value="2"/>
</dbReference>
<dbReference type="InterPro" id="IPR025202">
    <property type="entry name" value="PLD-like_dom"/>
</dbReference>
<feature type="domain" description="PLD phosphodiesterase" evidence="2">
    <location>
        <begin position="354"/>
        <end position="381"/>
    </location>
</feature>
<keyword evidence="4" id="KW-1185">Reference proteome</keyword>
<reference evidence="3 4" key="1">
    <citation type="submission" date="2016-11" db="EMBL/GenBank/DDBJ databases">
        <authorList>
            <person name="Jaros S."/>
            <person name="Januszkiewicz K."/>
            <person name="Wedrychowicz H."/>
        </authorList>
    </citation>
    <scope>NUCLEOTIDE SEQUENCE [LARGE SCALE GENOMIC DNA]</scope>
    <source>
        <strain evidence="3 4">CGMCC 1.7049</strain>
    </source>
</reference>
<proteinExistence type="predicted"/>
<dbReference type="RefSeq" id="WP_072898075.1">
    <property type="nucleotide sequence ID" value="NZ_FQWZ01000006.1"/>
</dbReference>
<dbReference type="InterPro" id="IPR001736">
    <property type="entry name" value="PLipase_D/transphosphatidylase"/>
</dbReference>
<evidence type="ECO:0000313" key="4">
    <source>
        <dbReference type="Proteomes" id="UP000199758"/>
    </source>
</evidence>
<dbReference type="SUPFAM" id="SSF56024">
    <property type="entry name" value="Phospholipase D/nuclease"/>
    <property type="match status" value="2"/>
</dbReference>
<dbReference type="Proteomes" id="UP000199758">
    <property type="component" value="Unassembled WGS sequence"/>
</dbReference>